<dbReference type="EMBL" id="BSXV01003274">
    <property type="protein sequence ID" value="GME97968.1"/>
    <property type="molecule type" value="Genomic_DNA"/>
</dbReference>
<sequence length="618" mass="70264">MLNTKIELQLDDMEDSIMHRMGDSKQDSGNNSPNGDNERDEDVEGDAEADAEGEAFPEPIIDRGEMIEQNDQEYVQSPHSSFSYDEDSNEEIDGISNNNIILEYPNLEFKSRDCYELSDEINDWFTSNEIKSLLSIRKIYESYVHPNDNLKIFHKMSQDDKIKFLKTLSMNLEFNDKDTNKKESLFSIISLSYISMGNYGKIENQFNHMNQIKKNCKLLNFKLDDNQTILNPIIKLIVKYLNKLTNFKKNVNDNKFNFEELHNIDLKLLKSYADQLYHLMTILYFCLCIYLDEEDKNNYDYNNLDDMASDSDSDEDEDEDENDDDVGGGENTDILSNSLNNSNNNGINGTRLKNGGINGYNDSKNINKKSAKLYSDLKTYEEESNNNSTIPYNDETYDLLRDEIDKSDLLSTIVKSIDRWRWLSCENDEKENSSVNGGNSANITNGGAGNGISGNGSANGGTSSSNNQSQDNFIAVKISKVFQIRNIIKLFSKLILFQFGGEHKLNSVKSFLNYIHEDTNNKGDNNSNDDDDDDDDNSKKEYTISPSQYHNFRNELMVRYPVYSPPQYELPDIIDICLSDPNILNGNNSSNGINSGEIGINGSNTDYDPSSDLNPTNL</sequence>
<gene>
    <name evidence="1" type="ORF">Cboi01_000478400</name>
</gene>
<reference evidence="1" key="1">
    <citation type="submission" date="2023-04" db="EMBL/GenBank/DDBJ databases">
        <title>Candida boidinii NBRC 1967.</title>
        <authorList>
            <person name="Ichikawa N."/>
            <person name="Sato H."/>
            <person name="Tonouchi N."/>
        </authorList>
    </citation>
    <scope>NUCLEOTIDE SEQUENCE</scope>
    <source>
        <strain evidence="1">NBRC 1967</strain>
    </source>
</reference>
<protein>
    <submittedName>
        <fullName evidence="1">Unnamed protein product</fullName>
    </submittedName>
</protein>
<organism evidence="1 2">
    <name type="scientific">Candida boidinii</name>
    <name type="common">Yeast</name>
    <dbReference type="NCBI Taxonomy" id="5477"/>
    <lineage>
        <taxon>Eukaryota</taxon>
        <taxon>Fungi</taxon>
        <taxon>Dikarya</taxon>
        <taxon>Ascomycota</taxon>
        <taxon>Saccharomycotina</taxon>
        <taxon>Pichiomycetes</taxon>
        <taxon>Pichiales</taxon>
        <taxon>Pichiaceae</taxon>
        <taxon>Ogataea</taxon>
        <taxon>Ogataea/Candida clade</taxon>
    </lineage>
</organism>
<proteinExistence type="predicted"/>
<keyword evidence="2" id="KW-1185">Reference proteome</keyword>
<comment type="caution">
    <text evidence="1">The sequence shown here is derived from an EMBL/GenBank/DDBJ whole genome shotgun (WGS) entry which is preliminary data.</text>
</comment>
<feature type="non-terminal residue" evidence="1">
    <location>
        <position position="618"/>
    </location>
</feature>
<accession>A0ACB5TYD0</accession>
<evidence type="ECO:0000313" key="1">
    <source>
        <dbReference type="EMBL" id="GME97968.1"/>
    </source>
</evidence>
<evidence type="ECO:0000313" key="2">
    <source>
        <dbReference type="Proteomes" id="UP001165101"/>
    </source>
</evidence>
<name>A0ACB5TYD0_CANBO</name>
<dbReference type="Proteomes" id="UP001165101">
    <property type="component" value="Unassembled WGS sequence"/>
</dbReference>